<keyword evidence="3" id="KW-1185">Reference proteome</keyword>
<gene>
    <name evidence="2" type="ORF">HAX54_015236</name>
</gene>
<sequence>SKKGRRLDFEYLTGGHSGESLMQNCVPPISRRYNTDHLKHWSLSSGPSADRRSSSRTTGQPPVEIQCTGVTPHLGGYDWHL</sequence>
<comment type="caution">
    <text evidence="2">The sequence shown here is derived from an EMBL/GenBank/DDBJ whole genome shotgun (WGS) entry which is preliminary data.</text>
</comment>
<evidence type="ECO:0000313" key="3">
    <source>
        <dbReference type="Proteomes" id="UP000823775"/>
    </source>
</evidence>
<evidence type="ECO:0000256" key="1">
    <source>
        <dbReference type="SAM" id="MobiDB-lite"/>
    </source>
</evidence>
<feature type="non-terminal residue" evidence="2">
    <location>
        <position position="1"/>
    </location>
</feature>
<protein>
    <submittedName>
        <fullName evidence="2">Uncharacterized protein</fullName>
    </submittedName>
</protein>
<feature type="region of interest" description="Disordered" evidence="1">
    <location>
        <begin position="40"/>
        <end position="67"/>
    </location>
</feature>
<feature type="non-terminal residue" evidence="2">
    <location>
        <position position="81"/>
    </location>
</feature>
<evidence type="ECO:0000313" key="2">
    <source>
        <dbReference type="EMBL" id="MCE5166163.1"/>
    </source>
</evidence>
<dbReference type="Proteomes" id="UP000823775">
    <property type="component" value="Unassembled WGS sequence"/>
</dbReference>
<reference evidence="2 3" key="1">
    <citation type="journal article" date="2021" name="BMC Genomics">
        <title>Datura genome reveals duplications of psychoactive alkaloid biosynthetic genes and high mutation rate following tissue culture.</title>
        <authorList>
            <person name="Rajewski A."/>
            <person name="Carter-House D."/>
            <person name="Stajich J."/>
            <person name="Litt A."/>
        </authorList>
    </citation>
    <scope>NUCLEOTIDE SEQUENCE [LARGE SCALE GENOMIC DNA]</scope>
    <source>
        <strain evidence="2">AR-01</strain>
    </source>
</reference>
<name>A0ABS8Y6A5_DATST</name>
<dbReference type="EMBL" id="JACEIK010019658">
    <property type="protein sequence ID" value="MCE5166163.1"/>
    <property type="molecule type" value="Genomic_DNA"/>
</dbReference>
<proteinExistence type="predicted"/>
<accession>A0ABS8Y6A5</accession>
<organism evidence="2 3">
    <name type="scientific">Datura stramonium</name>
    <name type="common">Jimsonweed</name>
    <name type="synonym">Common thornapple</name>
    <dbReference type="NCBI Taxonomy" id="4076"/>
    <lineage>
        <taxon>Eukaryota</taxon>
        <taxon>Viridiplantae</taxon>
        <taxon>Streptophyta</taxon>
        <taxon>Embryophyta</taxon>
        <taxon>Tracheophyta</taxon>
        <taxon>Spermatophyta</taxon>
        <taxon>Magnoliopsida</taxon>
        <taxon>eudicotyledons</taxon>
        <taxon>Gunneridae</taxon>
        <taxon>Pentapetalae</taxon>
        <taxon>asterids</taxon>
        <taxon>lamiids</taxon>
        <taxon>Solanales</taxon>
        <taxon>Solanaceae</taxon>
        <taxon>Solanoideae</taxon>
        <taxon>Datureae</taxon>
        <taxon>Datura</taxon>
    </lineage>
</organism>